<keyword evidence="8" id="KW-1185">Reference proteome</keyword>
<evidence type="ECO:0000256" key="2">
    <source>
        <dbReference type="ARBA" id="ARBA00023274"/>
    </source>
</evidence>
<gene>
    <name evidence="7" type="ORF">FZC34_02305</name>
</gene>
<dbReference type="PIRSF" id="PIRSF002162">
    <property type="entry name" value="Ribosomal_L6"/>
    <property type="match status" value="1"/>
</dbReference>
<protein>
    <recommendedName>
        <fullName evidence="3 5">50S ribosomal protein L6</fullName>
    </recommendedName>
</protein>
<dbReference type="Gene3D" id="3.90.930.12">
    <property type="entry name" value="Ribosomal protein L6, alpha-beta domain"/>
    <property type="match status" value="2"/>
</dbReference>
<evidence type="ECO:0000313" key="8">
    <source>
        <dbReference type="Proteomes" id="UP000325004"/>
    </source>
</evidence>
<feature type="domain" description="Large ribosomal subunit protein uL6 alpha-beta" evidence="6">
    <location>
        <begin position="94"/>
        <end position="162"/>
    </location>
</feature>
<dbReference type="PANTHER" id="PTHR11655:SF14">
    <property type="entry name" value="LARGE RIBOSOMAL SUBUNIT PROTEIN UL6M"/>
    <property type="match status" value="1"/>
</dbReference>
<accession>A0A5C0UF43</accession>
<dbReference type="GO" id="GO:0003735">
    <property type="term" value="F:structural constituent of ribosome"/>
    <property type="evidence" value="ECO:0007669"/>
    <property type="project" value="InterPro"/>
</dbReference>
<keyword evidence="5" id="KW-0694">RNA-binding</keyword>
<dbReference type="KEGG" id="cpri:FZC34_02305"/>
<dbReference type="Pfam" id="PF00347">
    <property type="entry name" value="Ribosomal_L6"/>
    <property type="match status" value="1"/>
</dbReference>
<sequence>MSRLARNPIVYADGIVCTFADKVLAIKGSNGEIQIKIPYFLDLDVSDKSMMISLNDPAGKKSRNFPMLGTIRAQIVSAIKGINNPFKKTLELSGTGYKSAIKGDILEMSLGYSHPIEVKVPPSLKVVCVKPTLIEVYGIKSEEVGKFVAEVVAYRKPIPYKGGEILPDGKGVIKKAGKR</sequence>
<evidence type="ECO:0000256" key="1">
    <source>
        <dbReference type="ARBA" id="ARBA00022980"/>
    </source>
</evidence>
<dbReference type="InterPro" id="IPR000702">
    <property type="entry name" value="Ribosomal_uL6-like"/>
</dbReference>
<dbReference type="OrthoDB" id="9805007at2"/>
<dbReference type="EMBL" id="CP043316">
    <property type="protein sequence ID" value="QEK38726.1"/>
    <property type="molecule type" value="Genomic_DNA"/>
</dbReference>
<evidence type="ECO:0000259" key="6">
    <source>
        <dbReference type="Pfam" id="PF00347"/>
    </source>
</evidence>
<evidence type="ECO:0000256" key="4">
    <source>
        <dbReference type="RuleBase" id="RU003869"/>
    </source>
</evidence>
<proteinExistence type="inferred from homology"/>
<dbReference type="GO" id="GO:0002181">
    <property type="term" value="P:cytoplasmic translation"/>
    <property type="evidence" value="ECO:0007669"/>
    <property type="project" value="TreeGrafter"/>
</dbReference>
<keyword evidence="2 4" id="KW-0687">Ribonucleoprotein</keyword>
<dbReference type="RefSeq" id="WP_148971847.1">
    <property type="nucleotide sequence ID" value="NZ_CP043316.1"/>
</dbReference>
<dbReference type="GO" id="GO:0022625">
    <property type="term" value="C:cytosolic large ribosomal subunit"/>
    <property type="evidence" value="ECO:0007669"/>
    <property type="project" value="TreeGrafter"/>
</dbReference>
<organism evidence="7 8">
    <name type="scientific">Candidatus Cytomitobacter primus</name>
    <dbReference type="NCBI Taxonomy" id="2066024"/>
    <lineage>
        <taxon>Bacteria</taxon>
        <taxon>Pseudomonadati</taxon>
        <taxon>Pseudomonadota</taxon>
        <taxon>Alphaproteobacteria</taxon>
        <taxon>Holosporales</taxon>
        <taxon>Holosporaceae</taxon>
        <taxon>Candidatus Cytomitobacter</taxon>
    </lineage>
</organism>
<dbReference type="PANTHER" id="PTHR11655">
    <property type="entry name" value="60S/50S RIBOSOMAL PROTEIN L6/L9"/>
    <property type="match status" value="1"/>
</dbReference>
<evidence type="ECO:0000313" key="7">
    <source>
        <dbReference type="EMBL" id="QEK38726.1"/>
    </source>
</evidence>
<dbReference type="InterPro" id="IPR036789">
    <property type="entry name" value="Ribosomal_uL6-like_a/b-dom_sf"/>
</dbReference>
<dbReference type="SUPFAM" id="SSF56053">
    <property type="entry name" value="Ribosomal protein L6"/>
    <property type="match status" value="2"/>
</dbReference>
<evidence type="ECO:0000256" key="5">
    <source>
        <dbReference type="RuleBase" id="RU003870"/>
    </source>
</evidence>
<dbReference type="InterPro" id="IPR020040">
    <property type="entry name" value="Ribosomal_uL6_a/b-dom"/>
</dbReference>
<dbReference type="GO" id="GO:0019843">
    <property type="term" value="F:rRNA binding"/>
    <property type="evidence" value="ECO:0007669"/>
    <property type="project" value="UniProtKB-KW"/>
</dbReference>
<evidence type="ECO:0000256" key="3">
    <source>
        <dbReference type="ARBA" id="ARBA00035454"/>
    </source>
</evidence>
<dbReference type="InterPro" id="IPR019906">
    <property type="entry name" value="Ribosomal_uL6_bac-type"/>
</dbReference>
<dbReference type="AlphaFoldDB" id="A0A5C0UF43"/>
<reference evidence="7 8" key="1">
    <citation type="submission" date="2019-08" db="EMBL/GenBank/DDBJ databases">
        <title>Highly reduced genomes of protist endosymbionts show evolutionary convergence.</title>
        <authorList>
            <person name="George E."/>
            <person name="Husnik F."/>
            <person name="Tashyreva D."/>
            <person name="Prokopchuk G."/>
            <person name="Horak A."/>
            <person name="Kwong W.K."/>
            <person name="Lukes J."/>
            <person name="Keeling P.J."/>
        </authorList>
    </citation>
    <scope>NUCLEOTIDE SEQUENCE [LARGE SCALE GENOMIC DNA]</scope>
    <source>
        <strain evidence="7">1604LC</strain>
    </source>
</reference>
<dbReference type="Proteomes" id="UP000325004">
    <property type="component" value="Chromosome"/>
</dbReference>
<keyword evidence="1 4" id="KW-0689">Ribosomal protein</keyword>
<comment type="function">
    <text evidence="5">This protein binds to the 23S rRNA, and is important in its secondary structure. It is located near the subunit interface in the base of the L7/L12 stalk, and near the tRNA binding site of the peptidyltransferase center.</text>
</comment>
<name>A0A5C0UF43_9PROT</name>
<keyword evidence="5" id="KW-0699">rRNA-binding</keyword>
<comment type="similarity">
    <text evidence="4">Belongs to the universal ribosomal protein uL6 family.</text>
</comment>
<dbReference type="PRINTS" id="PR00059">
    <property type="entry name" value="RIBOSOMALL6"/>
</dbReference>